<organism evidence="1">
    <name type="scientific">viral metagenome</name>
    <dbReference type="NCBI Taxonomy" id="1070528"/>
    <lineage>
        <taxon>unclassified sequences</taxon>
        <taxon>metagenomes</taxon>
        <taxon>organismal metagenomes</taxon>
    </lineage>
</organism>
<reference evidence="1" key="1">
    <citation type="journal article" date="2020" name="Nature">
        <title>Giant virus diversity and host interactions through global metagenomics.</title>
        <authorList>
            <person name="Schulz F."/>
            <person name="Roux S."/>
            <person name="Paez-Espino D."/>
            <person name="Jungbluth S."/>
            <person name="Walsh D.A."/>
            <person name="Denef V.J."/>
            <person name="McMahon K.D."/>
            <person name="Konstantinidis K.T."/>
            <person name="Eloe-Fadrosh E.A."/>
            <person name="Kyrpides N.C."/>
            <person name="Woyke T."/>
        </authorList>
    </citation>
    <scope>NUCLEOTIDE SEQUENCE</scope>
    <source>
        <strain evidence="1">GVMAG-S-ERX555965-48</strain>
    </source>
</reference>
<protein>
    <recommendedName>
        <fullName evidence="2">Tetratricopeptide repeat protein</fullName>
    </recommendedName>
</protein>
<proteinExistence type="predicted"/>
<evidence type="ECO:0008006" key="2">
    <source>
        <dbReference type="Google" id="ProtNLM"/>
    </source>
</evidence>
<dbReference type="EMBL" id="MN738773">
    <property type="protein sequence ID" value="QHS84144.1"/>
    <property type="molecule type" value="Genomic_DNA"/>
</dbReference>
<accession>A0A6C0AWE3</accession>
<dbReference type="AlphaFoldDB" id="A0A6C0AWE3"/>
<name>A0A6C0AWE3_9ZZZZ</name>
<sequence>MTKHNTKLSVSNLDSFLGQNSKSMSDNTKSKIKFRGANFLMRLGGVKNLRRALKLFDEAYDLTAETYGTTHTRTYNIVNFIVVCESKLDRTIKAIKQSKN</sequence>
<evidence type="ECO:0000313" key="1">
    <source>
        <dbReference type="EMBL" id="QHS84144.1"/>
    </source>
</evidence>